<dbReference type="InterPro" id="IPR039420">
    <property type="entry name" value="WalR-like"/>
</dbReference>
<dbReference type="PROSITE" id="PS50110">
    <property type="entry name" value="RESPONSE_REGULATORY"/>
    <property type="match status" value="1"/>
</dbReference>
<evidence type="ECO:0000313" key="10">
    <source>
        <dbReference type="EMBL" id="ENO87643.1"/>
    </source>
</evidence>
<dbReference type="eggNOG" id="COG0745">
    <property type="taxonomic scope" value="Bacteria"/>
</dbReference>
<dbReference type="STRING" id="1123367.GCA_000621305_01506"/>
<sequence>MSNTFLKILVVEDDHSISAWLGYKFESQGHQCVLVDSGEQALARLEADTFDIVVLDRMLPGIDGMEVLKRLQGRPHPPVIILSTIDQASDRVDGLRAGAEDYLGKPFDFPELLVRIELLTRRAREGNTQQVLSLDIHDLHIDLLRRKVTRSGRNIDLTDKEFLLLRTLAEHAGQTVPRGILLEKVWGLQFDPQTNLIDVHVSKLRSKVDKGFSLPLLKTVRSLGYVLG</sequence>
<keyword evidence="2" id="KW-0902">Two-component regulatory system</keyword>
<dbReference type="GO" id="GO:0006355">
    <property type="term" value="P:regulation of DNA-templated transcription"/>
    <property type="evidence" value="ECO:0007669"/>
    <property type="project" value="InterPro"/>
</dbReference>
<dbReference type="Gene3D" id="6.10.250.690">
    <property type="match status" value="1"/>
</dbReference>
<dbReference type="PROSITE" id="PS51755">
    <property type="entry name" value="OMPR_PHOB"/>
    <property type="match status" value="1"/>
</dbReference>
<dbReference type="InterPro" id="IPR036388">
    <property type="entry name" value="WH-like_DNA-bd_sf"/>
</dbReference>
<evidence type="ECO:0000256" key="5">
    <source>
        <dbReference type="ARBA" id="ARBA00023163"/>
    </source>
</evidence>
<dbReference type="FunFam" id="1.10.10.10:FF:000005">
    <property type="entry name" value="Two-component system response regulator"/>
    <property type="match status" value="1"/>
</dbReference>
<dbReference type="InterPro" id="IPR001789">
    <property type="entry name" value="Sig_transdc_resp-reg_receiver"/>
</dbReference>
<dbReference type="SMART" id="SM00862">
    <property type="entry name" value="Trans_reg_C"/>
    <property type="match status" value="1"/>
</dbReference>
<evidence type="ECO:0000256" key="2">
    <source>
        <dbReference type="ARBA" id="ARBA00023012"/>
    </source>
</evidence>
<protein>
    <submittedName>
        <fullName evidence="10">Two-component response regulator</fullName>
    </submittedName>
</protein>
<dbReference type="GO" id="GO:0032993">
    <property type="term" value="C:protein-DNA complex"/>
    <property type="evidence" value="ECO:0007669"/>
    <property type="project" value="TreeGrafter"/>
</dbReference>
<evidence type="ECO:0000259" key="9">
    <source>
        <dbReference type="PROSITE" id="PS51755"/>
    </source>
</evidence>
<evidence type="ECO:0000259" key="8">
    <source>
        <dbReference type="PROSITE" id="PS50110"/>
    </source>
</evidence>
<dbReference type="PANTHER" id="PTHR48111:SF76">
    <property type="entry name" value="TWO-COMPONENT RESPONSE REGULATOR"/>
    <property type="match status" value="1"/>
</dbReference>
<dbReference type="GO" id="GO:0000156">
    <property type="term" value="F:phosphorelay response regulator activity"/>
    <property type="evidence" value="ECO:0007669"/>
    <property type="project" value="TreeGrafter"/>
</dbReference>
<reference evidence="10 11" key="1">
    <citation type="submission" date="2012-09" db="EMBL/GenBank/DDBJ databases">
        <title>Draft Genome Sequences of 6 Strains from Genus Thauera.</title>
        <authorList>
            <person name="Liu B."/>
            <person name="Shapleigh J.P."/>
            <person name="Frostegard A.H."/>
        </authorList>
    </citation>
    <scope>NUCLEOTIDE SEQUENCE [LARGE SCALE GENOMIC DNA]</scope>
    <source>
        <strain evidence="11">47Lol / DSM 12138</strain>
    </source>
</reference>
<keyword evidence="4 7" id="KW-0238">DNA-binding</keyword>
<keyword evidence="3" id="KW-0805">Transcription regulation</keyword>
<dbReference type="Gene3D" id="3.40.50.2300">
    <property type="match status" value="1"/>
</dbReference>
<organism evidence="10 11">
    <name type="scientific">Thauera linaloolentis (strain DSM 12138 / JCM 21573 / CCUG 41526 / CIP 105981 / IAM 15112 / NBRC 102519 / 47Lol)</name>
    <dbReference type="NCBI Taxonomy" id="1123367"/>
    <lineage>
        <taxon>Bacteria</taxon>
        <taxon>Pseudomonadati</taxon>
        <taxon>Pseudomonadota</taxon>
        <taxon>Betaproteobacteria</taxon>
        <taxon>Rhodocyclales</taxon>
        <taxon>Zoogloeaceae</taxon>
        <taxon>Thauera</taxon>
    </lineage>
</organism>
<keyword evidence="1 6" id="KW-0597">Phosphoprotein</keyword>
<dbReference type="RefSeq" id="WP_004338201.1">
    <property type="nucleotide sequence ID" value="NZ_AMXE01000035.1"/>
</dbReference>
<evidence type="ECO:0000256" key="1">
    <source>
        <dbReference type="ARBA" id="ARBA00022553"/>
    </source>
</evidence>
<accession>N6YZQ7</accession>
<keyword evidence="5" id="KW-0804">Transcription</keyword>
<comment type="caution">
    <text evidence="10">The sequence shown here is derived from an EMBL/GenBank/DDBJ whole genome shotgun (WGS) entry which is preliminary data.</text>
</comment>
<gene>
    <name evidence="10" type="ORF">C666_10475</name>
</gene>
<dbReference type="SMART" id="SM00448">
    <property type="entry name" value="REC"/>
    <property type="match status" value="1"/>
</dbReference>
<name>N6YZQ7_THAL4</name>
<evidence type="ECO:0000313" key="11">
    <source>
        <dbReference type="Proteomes" id="UP000013232"/>
    </source>
</evidence>
<dbReference type="GO" id="GO:0000976">
    <property type="term" value="F:transcription cis-regulatory region binding"/>
    <property type="evidence" value="ECO:0007669"/>
    <property type="project" value="TreeGrafter"/>
</dbReference>
<dbReference type="Pfam" id="PF00486">
    <property type="entry name" value="Trans_reg_C"/>
    <property type="match status" value="1"/>
</dbReference>
<dbReference type="EMBL" id="AMXE01000035">
    <property type="protein sequence ID" value="ENO87643.1"/>
    <property type="molecule type" value="Genomic_DNA"/>
</dbReference>
<keyword evidence="11" id="KW-1185">Reference proteome</keyword>
<feature type="domain" description="OmpR/PhoB-type" evidence="9">
    <location>
        <begin position="131"/>
        <end position="228"/>
    </location>
</feature>
<evidence type="ECO:0000256" key="6">
    <source>
        <dbReference type="PROSITE-ProRule" id="PRU00169"/>
    </source>
</evidence>
<dbReference type="AlphaFoldDB" id="N6YZQ7"/>
<dbReference type="GO" id="GO:0005829">
    <property type="term" value="C:cytosol"/>
    <property type="evidence" value="ECO:0007669"/>
    <property type="project" value="TreeGrafter"/>
</dbReference>
<evidence type="ECO:0000256" key="3">
    <source>
        <dbReference type="ARBA" id="ARBA00023015"/>
    </source>
</evidence>
<evidence type="ECO:0000256" key="7">
    <source>
        <dbReference type="PROSITE-ProRule" id="PRU01091"/>
    </source>
</evidence>
<proteinExistence type="predicted"/>
<dbReference type="SUPFAM" id="SSF52172">
    <property type="entry name" value="CheY-like"/>
    <property type="match status" value="1"/>
</dbReference>
<feature type="modified residue" description="4-aspartylphosphate" evidence="6">
    <location>
        <position position="56"/>
    </location>
</feature>
<dbReference type="PANTHER" id="PTHR48111">
    <property type="entry name" value="REGULATOR OF RPOS"/>
    <property type="match status" value="1"/>
</dbReference>
<evidence type="ECO:0000256" key="4">
    <source>
        <dbReference type="ARBA" id="ARBA00023125"/>
    </source>
</evidence>
<dbReference type="CDD" id="cd00383">
    <property type="entry name" value="trans_reg_C"/>
    <property type="match status" value="1"/>
</dbReference>
<dbReference type="Proteomes" id="UP000013232">
    <property type="component" value="Unassembled WGS sequence"/>
</dbReference>
<dbReference type="Gene3D" id="1.10.10.10">
    <property type="entry name" value="Winged helix-like DNA-binding domain superfamily/Winged helix DNA-binding domain"/>
    <property type="match status" value="1"/>
</dbReference>
<dbReference type="InterPro" id="IPR011006">
    <property type="entry name" value="CheY-like_superfamily"/>
</dbReference>
<feature type="domain" description="Response regulatory" evidence="8">
    <location>
        <begin position="7"/>
        <end position="120"/>
    </location>
</feature>
<dbReference type="Pfam" id="PF00072">
    <property type="entry name" value="Response_reg"/>
    <property type="match status" value="1"/>
</dbReference>
<dbReference type="InterPro" id="IPR001867">
    <property type="entry name" value="OmpR/PhoB-type_DNA-bd"/>
</dbReference>
<feature type="DNA-binding region" description="OmpR/PhoB-type" evidence="7">
    <location>
        <begin position="131"/>
        <end position="228"/>
    </location>
</feature>